<name>A0AA39V086_9AGAR</name>
<dbReference type="Proteomes" id="UP001175228">
    <property type="component" value="Unassembled WGS sequence"/>
</dbReference>
<keyword evidence="2" id="KW-1185">Reference proteome</keyword>
<proteinExistence type="predicted"/>
<comment type="caution">
    <text evidence="1">The sequence shown here is derived from an EMBL/GenBank/DDBJ whole genome shotgun (WGS) entry which is preliminary data.</text>
</comment>
<accession>A0AA39V086</accession>
<reference evidence="1" key="1">
    <citation type="submission" date="2023-06" db="EMBL/GenBank/DDBJ databases">
        <authorList>
            <consortium name="Lawrence Berkeley National Laboratory"/>
            <person name="Ahrendt S."/>
            <person name="Sahu N."/>
            <person name="Indic B."/>
            <person name="Wong-Bajracharya J."/>
            <person name="Merenyi Z."/>
            <person name="Ke H.-M."/>
            <person name="Monk M."/>
            <person name="Kocsube S."/>
            <person name="Drula E."/>
            <person name="Lipzen A."/>
            <person name="Balint B."/>
            <person name="Henrissat B."/>
            <person name="Andreopoulos B."/>
            <person name="Martin F.M."/>
            <person name="Harder C.B."/>
            <person name="Rigling D."/>
            <person name="Ford K.L."/>
            <person name="Foster G.D."/>
            <person name="Pangilinan J."/>
            <person name="Papanicolaou A."/>
            <person name="Barry K."/>
            <person name="LaButti K."/>
            <person name="Viragh M."/>
            <person name="Koriabine M."/>
            <person name="Yan M."/>
            <person name="Riley R."/>
            <person name="Champramary S."/>
            <person name="Plett K.L."/>
            <person name="Tsai I.J."/>
            <person name="Slot J."/>
            <person name="Sipos G."/>
            <person name="Plett J."/>
            <person name="Nagy L.G."/>
            <person name="Grigoriev I.V."/>
        </authorList>
    </citation>
    <scope>NUCLEOTIDE SEQUENCE</scope>
    <source>
        <strain evidence="1">HWK02</strain>
    </source>
</reference>
<gene>
    <name evidence="1" type="ORF">EDD18DRAFT_1098940</name>
</gene>
<dbReference type="AlphaFoldDB" id="A0AA39V086"/>
<evidence type="ECO:0000313" key="1">
    <source>
        <dbReference type="EMBL" id="KAK0505604.1"/>
    </source>
</evidence>
<protein>
    <submittedName>
        <fullName evidence="1">Uncharacterized protein</fullName>
    </submittedName>
</protein>
<organism evidence="1 2">
    <name type="scientific">Armillaria luteobubalina</name>
    <dbReference type="NCBI Taxonomy" id="153913"/>
    <lineage>
        <taxon>Eukaryota</taxon>
        <taxon>Fungi</taxon>
        <taxon>Dikarya</taxon>
        <taxon>Basidiomycota</taxon>
        <taxon>Agaricomycotina</taxon>
        <taxon>Agaricomycetes</taxon>
        <taxon>Agaricomycetidae</taxon>
        <taxon>Agaricales</taxon>
        <taxon>Marasmiineae</taxon>
        <taxon>Physalacriaceae</taxon>
        <taxon>Armillaria</taxon>
    </lineage>
</organism>
<evidence type="ECO:0000313" key="2">
    <source>
        <dbReference type="Proteomes" id="UP001175228"/>
    </source>
</evidence>
<dbReference type="EMBL" id="JAUEPU010000002">
    <property type="protein sequence ID" value="KAK0505604.1"/>
    <property type="molecule type" value="Genomic_DNA"/>
</dbReference>
<sequence>MCASPRYINVQPLLPITYPPVFHTSLRQLSFFLTWENAHRATKVLQTVDYITLPALKEFQILTQKPPDGLCPATLEPIDYSRIINLLHWSGCDLTDLTFSIQVPVEGFLIPVLRQSPALEKLDIFVDAPTAGDVFRALTLAEGHVLNLKMLHITDVPYQMAKSALLLGDLFHTMLQSRLTGDSHLETLQLTLTVRLSQSHHRKVIPVAWDSPLRDLVKMKEEGLDVEFLFNLEDCLVEGEASTVFFGSLGPHRVV</sequence>